<proteinExistence type="predicted"/>
<dbReference type="EMBL" id="ATDN01000001">
    <property type="protein sequence ID" value="RWA24053.1"/>
    <property type="molecule type" value="Genomic_DNA"/>
</dbReference>
<gene>
    <name evidence="1" type="ORF">MELE44368_02240</name>
</gene>
<sequence length="76" mass="8549">MRARIAAFESWARTPDRAARTAKARAAAAARFERLADPEGVLLPAERAKRAEALRRAHYQRMAFKSAQVRRQQATA</sequence>
<comment type="caution">
    <text evidence="1">The sequence shown here is derived from an EMBL/GenBank/DDBJ whole genome shotgun (WGS) entry which is preliminary data.</text>
</comment>
<evidence type="ECO:0000313" key="2">
    <source>
        <dbReference type="Proteomes" id="UP000287177"/>
    </source>
</evidence>
<dbReference type="Proteomes" id="UP000287177">
    <property type="component" value="Unassembled WGS sequence"/>
</dbReference>
<organism evidence="1 2">
    <name type="scientific">Mycolicibacterium elephantis DSM 44368</name>
    <dbReference type="NCBI Taxonomy" id="1335622"/>
    <lineage>
        <taxon>Bacteria</taxon>
        <taxon>Bacillati</taxon>
        <taxon>Actinomycetota</taxon>
        <taxon>Actinomycetes</taxon>
        <taxon>Mycobacteriales</taxon>
        <taxon>Mycobacteriaceae</taxon>
        <taxon>Mycolicibacterium</taxon>
    </lineage>
</organism>
<evidence type="ECO:0000313" key="1">
    <source>
        <dbReference type="EMBL" id="RWA24053.1"/>
    </source>
</evidence>
<dbReference type="AlphaFoldDB" id="A0A439E0U2"/>
<keyword evidence="2" id="KW-1185">Reference proteome</keyword>
<accession>A0A439E0U2</accession>
<name>A0A439E0U2_9MYCO</name>
<dbReference type="RefSeq" id="WP_128106968.1">
    <property type="nucleotide sequence ID" value="NZ_ATDN01000001.1"/>
</dbReference>
<protein>
    <submittedName>
        <fullName evidence="1">Uncharacterized protein</fullName>
    </submittedName>
</protein>
<reference evidence="1 2" key="1">
    <citation type="submission" date="2013-06" db="EMBL/GenBank/DDBJ databases">
        <title>The draft sequence of the Mycobacterium elephantis genome.</title>
        <authorList>
            <person name="Pettersson F.B."/>
            <person name="Das S."/>
            <person name="Dasgupta S."/>
            <person name="Bhattacharya A."/>
            <person name="Kirsebom L.A."/>
        </authorList>
    </citation>
    <scope>NUCLEOTIDE SEQUENCE [LARGE SCALE GENOMIC DNA]</scope>
    <source>
        <strain evidence="1 2">DSM 44368</strain>
    </source>
</reference>